<evidence type="ECO:0000256" key="1">
    <source>
        <dbReference type="SAM" id="MobiDB-lite"/>
    </source>
</evidence>
<dbReference type="HOGENOM" id="CLU_2156688_0_0_11"/>
<gene>
    <name evidence="3" type="ORF">HMPREF9451_00839</name>
</gene>
<keyword evidence="4" id="KW-1185">Reference proteome</keyword>
<accession>K0YKX0</accession>
<protein>
    <submittedName>
        <fullName evidence="3">Uncharacterized protein</fullName>
    </submittedName>
</protein>
<evidence type="ECO:0000313" key="4">
    <source>
        <dbReference type="Proteomes" id="UP000006069"/>
    </source>
</evidence>
<evidence type="ECO:0000256" key="2">
    <source>
        <dbReference type="SAM" id="Phobius"/>
    </source>
</evidence>
<dbReference type="RefSeq" id="WP_009139056.1">
    <property type="nucleotide sequence ID" value="NZ_JH815198.1"/>
</dbReference>
<dbReference type="Proteomes" id="UP000006069">
    <property type="component" value="Unassembled WGS sequence"/>
</dbReference>
<keyword evidence="2" id="KW-1133">Transmembrane helix</keyword>
<keyword evidence="2" id="KW-0812">Transmembrane</keyword>
<proteinExistence type="predicted"/>
<dbReference type="AlphaFoldDB" id="K0YKX0"/>
<name>K0YKX0_9ACTN</name>
<feature type="compositionally biased region" description="Basic and acidic residues" evidence="1">
    <location>
        <begin position="60"/>
        <end position="73"/>
    </location>
</feature>
<feature type="region of interest" description="Disordered" evidence="1">
    <location>
        <begin position="1"/>
        <end position="73"/>
    </location>
</feature>
<comment type="caution">
    <text evidence="3">The sequence shown here is derived from an EMBL/GenBank/DDBJ whole genome shotgun (WGS) entry which is preliminary data.</text>
</comment>
<evidence type="ECO:0000313" key="3">
    <source>
        <dbReference type="EMBL" id="EJZ84126.1"/>
    </source>
</evidence>
<dbReference type="InParanoid" id="K0YKX0"/>
<keyword evidence="2" id="KW-0472">Membrane</keyword>
<organism evidence="3 4">
    <name type="scientific">Slackia piriformis YIT 12062</name>
    <dbReference type="NCBI Taxonomy" id="742818"/>
    <lineage>
        <taxon>Bacteria</taxon>
        <taxon>Bacillati</taxon>
        <taxon>Actinomycetota</taxon>
        <taxon>Coriobacteriia</taxon>
        <taxon>Eggerthellales</taxon>
        <taxon>Eggerthellaceae</taxon>
        <taxon>Slackia</taxon>
    </lineage>
</organism>
<reference evidence="3 4" key="1">
    <citation type="submission" date="2012-08" db="EMBL/GenBank/DDBJ databases">
        <title>The Genome Sequence of Slackia piriformis YIT 12062.</title>
        <authorList>
            <consortium name="The Broad Institute Genome Sequencing Platform"/>
            <person name="Earl A."/>
            <person name="Ward D."/>
            <person name="Feldgarden M."/>
            <person name="Gevers D."/>
            <person name="Morotomi M."/>
            <person name="Walker B."/>
            <person name="Young S.K."/>
            <person name="Zeng Q."/>
            <person name="Gargeya S."/>
            <person name="Fitzgerald M."/>
            <person name="Haas B."/>
            <person name="Abouelleil A."/>
            <person name="Alvarado L."/>
            <person name="Arachchi H.M."/>
            <person name="Berlin A.M."/>
            <person name="Chapman S.B."/>
            <person name="Goldberg J."/>
            <person name="Griggs A."/>
            <person name="Gujja S."/>
            <person name="Hansen M."/>
            <person name="Howarth C."/>
            <person name="Imamovic A."/>
            <person name="Larimer J."/>
            <person name="McCowen C."/>
            <person name="Montmayeur A."/>
            <person name="Murphy C."/>
            <person name="Neiman D."/>
            <person name="Pearson M."/>
            <person name="Priest M."/>
            <person name="Roberts A."/>
            <person name="Saif S."/>
            <person name="Shea T."/>
            <person name="Sisk P."/>
            <person name="Sykes S."/>
            <person name="Wortman J."/>
            <person name="Nusbaum C."/>
            <person name="Birren B."/>
        </authorList>
    </citation>
    <scope>NUCLEOTIDE SEQUENCE [LARGE SCALE GENOMIC DNA]</scope>
    <source>
        <strain evidence="3 4">YIT 12062</strain>
    </source>
</reference>
<dbReference type="EMBL" id="ADMD01000006">
    <property type="protein sequence ID" value="EJZ84126.1"/>
    <property type="molecule type" value="Genomic_DNA"/>
</dbReference>
<sequence length="111" mass="11515">MNGAGSPLGDESNPIEGPLIHYVLTEPIDTPKTDSEIPQDPSTPPSVDEGQSQGTDPDTSDAKSDEAAKHGSLEKQFAQTGDIGTSLAILAVIAGVLALHAVRTALRTVRK</sequence>
<dbReference type="PATRIC" id="fig|742818.3.peg.890"/>
<feature type="transmembrane region" description="Helical" evidence="2">
    <location>
        <begin position="83"/>
        <end position="102"/>
    </location>
</feature>